<organism evidence="1">
    <name type="scientific">Rhizophora mucronata</name>
    <name type="common">Asiatic mangrove</name>
    <dbReference type="NCBI Taxonomy" id="61149"/>
    <lineage>
        <taxon>Eukaryota</taxon>
        <taxon>Viridiplantae</taxon>
        <taxon>Streptophyta</taxon>
        <taxon>Embryophyta</taxon>
        <taxon>Tracheophyta</taxon>
        <taxon>Spermatophyta</taxon>
        <taxon>Magnoliopsida</taxon>
        <taxon>eudicotyledons</taxon>
        <taxon>Gunneridae</taxon>
        <taxon>Pentapetalae</taxon>
        <taxon>rosids</taxon>
        <taxon>fabids</taxon>
        <taxon>Malpighiales</taxon>
        <taxon>Rhizophoraceae</taxon>
        <taxon>Rhizophora</taxon>
    </lineage>
</organism>
<dbReference type="EMBL" id="GGEC01026007">
    <property type="protein sequence ID" value="MBX06491.1"/>
    <property type="molecule type" value="Transcribed_RNA"/>
</dbReference>
<evidence type="ECO:0000313" key="1">
    <source>
        <dbReference type="EMBL" id="MBX06491.1"/>
    </source>
</evidence>
<accession>A0A2P2KL86</accession>
<sequence>MIVIGYIGVNLYNNKPNSQMFKFNVNLTHKVLNFGLKVNKDRN</sequence>
<protein>
    <submittedName>
        <fullName evidence="1">Uncharacterized protein</fullName>
    </submittedName>
</protein>
<name>A0A2P2KL86_RHIMU</name>
<dbReference type="AlphaFoldDB" id="A0A2P2KL86"/>
<proteinExistence type="predicted"/>
<reference evidence="1" key="1">
    <citation type="submission" date="2018-02" db="EMBL/GenBank/DDBJ databases">
        <title>Rhizophora mucronata_Transcriptome.</title>
        <authorList>
            <person name="Meera S.P."/>
            <person name="Sreeshan A."/>
            <person name="Augustine A."/>
        </authorList>
    </citation>
    <scope>NUCLEOTIDE SEQUENCE</scope>
    <source>
        <tissue evidence="1">Leaf</tissue>
    </source>
</reference>